<protein>
    <submittedName>
        <fullName evidence="3">Uncharacterized protein</fullName>
    </submittedName>
</protein>
<feature type="compositionally biased region" description="Polar residues" evidence="1">
    <location>
        <begin position="46"/>
        <end position="65"/>
    </location>
</feature>
<feature type="region of interest" description="Disordered" evidence="1">
    <location>
        <begin position="109"/>
        <end position="168"/>
    </location>
</feature>
<reference evidence="3 4" key="1">
    <citation type="submission" date="2024-04" db="EMBL/GenBank/DDBJ databases">
        <authorList>
            <person name="Waldvogel A.-M."/>
            <person name="Schoenle A."/>
        </authorList>
    </citation>
    <scope>NUCLEOTIDE SEQUENCE [LARGE SCALE GENOMIC DNA]</scope>
</reference>
<organism evidence="3 4">
    <name type="scientific">Knipowitschia caucasica</name>
    <name type="common">Caucasian dwarf goby</name>
    <name type="synonym">Pomatoschistus caucasicus</name>
    <dbReference type="NCBI Taxonomy" id="637954"/>
    <lineage>
        <taxon>Eukaryota</taxon>
        <taxon>Metazoa</taxon>
        <taxon>Chordata</taxon>
        <taxon>Craniata</taxon>
        <taxon>Vertebrata</taxon>
        <taxon>Euteleostomi</taxon>
        <taxon>Actinopterygii</taxon>
        <taxon>Neopterygii</taxon>
        <taxon>Teleostei</taxon>
        <taxon>Neoteleostei</taxon>
        <taxon>Acanthomorphata</taxon>
        <taxon>Gobiaria</taxon>
        <taxon>Gobiiformes</taxon>
        <taxon>Gobioidei</taxon>
        <taxon>Gobiidae</taxon>
        <taxon>Gobiinae</taxon>
        <taxon>Knipowitschia</taxon>
    </lineage>
</organism>
<keyword evidence="2" id="KW-0472">Membrane</keyword>
<gene>
    <name evidence="3" type="ORF">KC01_LOCUS12806</name>
</gene>
<dbReference type="PANTHER" id="PTHR37996">
    <property type="entry name" value="B- AND T-LYMPHOCYTE ATTENUATOR"/>
    <property type="match status" value="1"/>
</dbReference>
<keyword evidence="4" id="KW-1185">Reference proteome</keyword>
<evidence type="ECO:0000313" key="3">
    <source>
        <dbReference type="EMBL" id="CAL1582135.1"/>
    </source>
</evidence>
<dbReference type="PANTHER" id="PTHR37996:SF1">
    <property type="entry name" value="B- AND T-LYMPHOCYTE ATTENUATOR"/>
    <property type="match status" value="1"/>
</dbReference>
<keyword evidence="2" id="KW-0812">Transmembrane</keyword>
<feature type="compositionally biased region" description="Basic and acidic residues" evidence="1">
    <location>
        <begin position="158"/>
        <end position="168"/>
    </location>
</feature>
<feature type="compositionally biased region" description="Pro residues" evidence="1">
    <location>
        <begin position="123"/>
        <end position="135"/>
    </location>
</feature>
<dbReference type="AlphaFoldDB" id="A0AAV2K285"/>
<feature type="compositionally biased region" description="Polar residues" evidence="1">
    <location>
        <begin position="112"/>
        <end position="122"/>
    </location>
</feature>
<dbReference type="GO" id="GO:0002768">
    <property type="term" value="P:immune response-regulating cell surface receptor signaling pathway"/>
    <property type="evidence" value="ECO:0007669"/>
    <property type="project" value="InterPro"/>
</dbReference>
<keyword evidence="2" id="KW-1133">Transmembrane helix</keyword>
<accession>A0AAV2K285</accession>
<dbReference type="Proteomes" id="UP001497482">
    <property type="component" value="Chromosome 15"/>
</dbReference>
<feature type="compositionally biased region" description="Polar residues" evidence="1">
    <location>
        <begin position="144"/>
        <end position="156"/>
    </location>
</feature>
<feature type="region of interest" description="Disordered" evidence="1">
    <location>
        <begin position="46"/>
        <end position="69"/>
    </location>
</feature>
<dbReference type="InterPro" id="IPR039257">
    <property type="entry name" value="BTLA"/>
</dbReference>
<evidence type="ECO:0000313" key="4">
    <source>
        <dbReference type="Proteomes" id="UP001497482"/>
    </source>
</evidence>
<evidence type="ECO:0000256" key="2">
    <source>
        <dbReference type="SAM" id="Phobius"/>
    </source>
</evidence>
<proteinExistence type="predicted"/>
<sequence>MLLDVRLESVLTFTKISAEDSGLYSCRELHHGSIGHLINVLVSESNQGNQTDDTNTELKNGQNDGSESDADTMGITSLAYFVTFLCTVLILFTIIAVVMLRTYGCKCKPRHQPNSQDVQPSQNIPPLPKRNPPVLYPSLPLDNDISSASLEPSPNNIRDVRDQGLQETSEDRLSALYSKIDRTKSQKQVANSVVSYELV</sequence>
<dbReference type="GO" id="GO:0005886">
    <property type="term" value="C:plasma membrane"/>
    <property type="evidence" value="ECO:0007669"/>
    <property type="project" value="InterPro"/>
</dbReference>
<dbReference type="GO" id="GO:0038023">
    <property type="term" value="F:signaling receptor activity"/>
    <property type="evidence" value="ECO:0007669"/>
    <property type="project" value="InterPro"/>
</dbReference>
<feature type="transmembrane region" description="Helical" evidence="2">
    <location>
        <begin position="78"/>
        <end position="100"/>
    </location>
</feature>
<evidence type="ECO:0000256" key="1">
    <source>
        <dbReference type="SAM" id="MobiDB-lite"/>
    </source>
</evidence>
<name>A0AAV2K285_KNICA</name>
<dbReference type="EMBL" id="OZ035837">
    <property type="protein sequence ID" value="CAL1582135.1"/>
    <property type="molecule type" value="Genomic_DNA"/>
</dbReference>